<gene>
    <name evidence="3" type="ORF">JANAI62_05020</name>
</gene>
<feature type="domain" description="DUF1468" evidence="2">
    <location>
        <begin position="7"/>
        <end position="138"/>
    </location>
</feature>
<dbReference type="InterPro" id="IPR009936">
    <property type="entry name" value="DUF1468"/>
</dbReference>
<keyword evidence="4" id="KW-1185">Reference proteome</keyword>
<protein>
    <recommendedName>
        <fullName evidence="2">DUF1468 domain-containing protein</fullName>
    </recommendedName>
</protein>
<evidence type="ECO:0000259" key="2">
    <source>
        <dbReference type="Pfam" id="PF07331"/>
    </source>
</evidence>
<accession>A0ABQ4NHJ4</accession>
<evidence type="ECO:0000256" key="1">
    <source>
        <dbReference type="SAM" id="Phobius"/>
    </source>
</evidence>
<dbReference type="EMBL" id="BPFH01000001">
    <property type="protein sequence ID" value="GIT93879.1"/>
    <property type="molecule type" value="Genomic_DNA"/>
</dbReference>
<dbReference type="Proteomes" id="UP000786693">
    <property type="component" value="Unassembled WGS sequence"/>
</dbReference>
<feature type="transmembrane region" description="Helical" evidence="1">
    <location>
        <begin position="69"/>
        <end position="87"/>
    </location>
</feature>
<keyword evidence="1" id="KW-1133">Transmembrane helix</keyword>
<comment type="caution">
    <text evidence="3">The sequence shown here is derived from an EMBL/GenBank/DDBJ whole genome shotgun (WGS) entry which is preliminary data.</text>
</comment>
<keyword evidence="1" id="KW-0472">Membrane</keyword>
<dbReference type="Pfam" id="PF07331">
    <property type="entry name" value="TctB"/>
    <property type="match status" value="1"/>
</dbReference>
<dbReference type="RefSeq" id="WP_220747379.1">
    <property type="nucleotide sequence ID" value="NZ_BPFH01000001.1"/>
</dbReference>
<keyword evidence="1" id="KW-0812">Transmembrane</keyword>
<organism evidence="3 4">
    <name type="scientific">Jannaschia pagri</name>
    <dbReference type="NCBI Taxonomy" id="2829797"/>
    <lineage>
        <taxon>Bacteria</taxon>
        <taxon>Pseudomonadati</taxon>
        <taxon>Pseudomonadota</taxon>
        <taxon>Alphaproteobacteria</taxon>
        <taxon>Rhodobacterales</taxon>
        <taxon>Roseobacteraceae</taxon>
        <taxon>Jannaschia</taxon>
    </lineage>
</organism>
<sequence>MLASDRVFGAVVIIGSLAYVASAAQIATPFFSDPLGSRTFPMAVGLVAAICGAMMMLKPDGEPEWPALPALGALALSTVLLVGYAYALRPLGFLLPTAIVAGALSWQINPKPKIAALTGVGLSIGLFLVFRFVLGLSLIGLPRGIL</sequence>
<reference evidence="3 4" key="1">
    <citation type="submission" date="2021-05" db="EMBL/GenBank/DDBJ databases">
        <title>Bacteria Genome sequencing.</title>
        <authorList>
            <person name="Takabe Y."/>
            <person name="Nakajima Y."/>
            <person name="Suzuki S."/>
            <person name="Shiozaki T."/>
        </authorList>
    </citation>
    <scope>NUCLEOTIDE SEQUENCE [LARGE SCALE GENOMIC DNA]</scope>
    <source>
        <strain evidence="3 4">AI_62</strain>
    </source>
</reference>
<name>A0ABQ4NHJ4_9RHOB</name>
<proteinExistence type="predicted"/>
<evidence type="ECO:0000313" key="4">
    <source>
        <dbReference type="Proteomes" id="UP000786693"/>
    </source>
</evidence>
<feature type="transmembrane region" description="Helical" evidence="1">
    <location>
        <begin position="114"/>
        <end position="141"/>
    </location>
</feature>
<evidence type="ECO:0000313" key="3">
    <source>
        <dbReference type="EMBL" id="GIT93879.1"/>
    </source>
</evidence>